<evidence type="ECO:0000313" key="1">
    <source>
        <dbReference type="EMBL" id="MBX72137.1"/>
    </source>
</evidence>
<proteinExistence type="predicted"/>
<reference evidence="1" key="1">
    <citation type="submission" date="2018-02" db="EMBL/GenBank/DDBJ databases">
        <title>Rhizophora mucronata_Transcriptome.</title>
        <authorList>
            <person name="Meera S.P."/>
            <person name="Sreeshan A."/>
            <person name="Augustine A."/>
        </authorList>
    </citation>
    <scope>NUCLEOTIDE SEQUENCE</scope>
    <source>
        <tissue evidence="1">Leaf</tissue>
    </source>
</reference>
<sequence length="20" mass="2346">MYISSCRYYFCTDSPDYSGS</sequence>
<name>A0A2P2QYW2_RHIMU</name>
<dbReference type="EMBL" id="GGEC01091653">
    <property type="protein sequence ID" value="MBX72137.1"/>
    <property type="molecule type" value="Transcribed_RNA"/>
</dbReference>
<protein>
    <submittedName>
        <fullName evidence="1">Uncharacterized protein</fullName>
    </submittedName>
</protein>
<organism evidence="1">
    <name type="scientific">Rhizophora mucronata</name>
    <name type="common">Asiatic mangrove</name>
    <dbReference type="NCBI Taxonomy" id="61149"/>
    <lineage>
        <taxon>Eukaryota</taxon>
        <taxon>Viridiplantae</taxon>
        <taxon>Streptophyta</taxon>
        <taxon>Embryophyta</taxon>
        <taxon>Tracheophyta</taxon>
        <taxon>Spermatophyta</taxon>
        <taxon>Magnoliopsida</taxon>
        <taxon>eudicotyledons</taxon>
        <taxon>Gunneridae</taxon>
        <taxon>Pentapetalae</taxon>
        <taxon>rosids</taxon>
        <taxon>fabids</taxon>
        <taxon>Malpighiales</taxon>
        <taxon>Rhizophoraceae</taxon>
        <taxon>Rhizophora</taxon>
    </lineage>
</organism>
<dbReference type="AlphaFoldDB" id="A0A2P2QYW2"/>
<accession>A0A2P2QYW2</accession>